<dbReference type="OrthoDB" id="289038at2759"/>
<feature type="domain" description="MATH" evidence="2">
    <location>
        <begin position="221"/>
        <end position="348"/>
    </location>
</feature>
<dbReference type="InterPro" id="IPR002083">
    <property type="entry name" value="MATH/TRAF_dom"/>
</dbReference>
<dbReference type="EMBL" id="CACVBM020001607">
    <property type="protein sequence ID" value="CAA7055738.1"/>
    <property type="molecule type" value="Genomic_DNA"/>
</dbReference>
<keyword evidence="1" id="KW-0472">Membrane</keyword>
<dbReference type="PANTHER" id="PTHR46162">
    <property type="entry name" value="TRAF-LIKE FAMILY PROTEIN"/>
    <property type="match status" value="1"/>
</dbReference>
<dbReference type="Pfam" id="PF22486">
    <property type="entry name" value="MATH_2"/>
    <property type="match status" value="2"/>
</dbReference>
<evidence type="ECO:0000259" key="2">
    <source>
        <dbReference type="PROSITE" id="PS50144"/>
    </source>
</evidence>
<gene>
    <name evidence="3" type="ORF">MERR_LOCUS42974</name>
</gene>
<name>A0A6D2KUI8_9BRAS</name>
<dbReference type="InterPro" id="IPR008974">
    <property type="entry name" value="TRAF-like"/>
</dbReference>
<evidence type="ECO:0000313" key="3">
    <source>
        <dbReference type="EMBL" id="CAA7055738.1"/>
    </source>
</evidence>
<evidence type="ECO:0000313" key="4">
    <source>
        <dbReference type="Proteomes" id="UP000467841"/>
    </source>
</evidence>
<dbReference type="CDD" id="cd00121">
    <property type="entry name" value="MATH"/>
    <property type="match status" value="2"/>
</dbReference>
<feature type="domain" description="MATH" evidence="2">
    <location>
        <begin position="67"/>
        <end position="202"/>
    </location>
</feature>
<dbReference type="PANTHER" id="PTHR46162:SF39">
    <property type="entry name" value="MATH DOMAIN-CONTAINING PROTEIN"/>
    <property type="match status" value="1"/>
</dbReference>
<keyword evidence="4" id="KW-1185">Reference proteome</keyword>
<keyword evidence="1" id="KW-0812">Transmembrane</keyword>
<dbReference type="FunFam" id="2.60.210.10:FF:000013">
    <property type="entry name" value="TRAF-like family protein"/>
    <property type="match status" value="1"/>
</dbReference>
<evidence type="ECO:0000256" key="1">
    <source>
        <dbReference type="SAM" id="Phobius"/>
    </source>
</evidence>
<reference evidence="3" key="1">
    <citation type="submission" date="2020-01" db="EMBL/GenBank/DDBJ databases">
        <authorList>
            <person name="Mishra B."/>
        </authorList>
    </citation>
    <scope>NUCLEOTIDE SEQUENCE [LARGE SCALE GENOMIC DNA]</scope>
</reference>
<dbReference type="Gene3D" id="2.60.210.10">
    <property type="entry name" value="Apoptosis, Tumor Necrosis Factor Receptor Associated Protein 2, Chain A"/>
    <property type="match status" value="2"/>
</dbReference>
<comment type="caution">
    <text evidence="3">The sequence shown here is derived from an EMBL/GenBank/DDBJ whole genome shotgun (WGS) entry which is preliminary data.</text>
</comment>
<protein>
    <recommendedName>
        <fullName evidence="2">MATH domain-containing protein</fullName>
    </recommendedName>
</protein>
<dbReference type="Proteomes" id="UP000467841">
    <property type="component" value="Unassembled WGS sequence"/>
</dbReference>
<dbReference type="SUPFAM" id="SSF49599">
    <property type="entry name" value="TRAF domain-like"/>
    <property type="match status" value="2"/>
</dbReference>
<feature type="transmembrane region" description="Helical" evidence="1">
    <location>
        <begin position="12"/>
        <end position="31"/>
    </location>
</feature>
<sequence>MFLNEKRNINLNGAILLFFYFFCAVFATIQLNPIGTTQSSNAVPCNTRPSSDNGANALVEQMRDRPPNAYCVQIESCTKLITQKPTFQKYETRPFSVGGFNWTFILEPFGNKTSYGDWISAYVAIDPLGLVGETREVYAALSFLVYSKTLDQYWTSMDTEVRRFHQFRTTWGNPTFVQHGDFQSPNREYIFNNDQCVFGVDINVYPYFNKWEVLSTDKTVHEPNSWKLMRFSTLDKDFYTSDEFSVGGKRWALKVYPNGNGTGEGNSLSLYVILSGNTNLKPYEKVYVQAKLRVLDQKQSKHLEKPILSWFDTPGDGSGFEQFVSLSGLRNPARGFVVDDALSVQVQFESLSSTNFYSSNDAQSMSTF</sequence>
<dbReference type="PROSITE" id="PS50144">
    <property type="entry name" value="MATH"/>
    <property type="match status" value="2"/>
</dbReference>
<organism evidence="3 4">
    <name type="scientific">Microthlaspi erraticum</name>
    <dbReference type="NCBI Taxonomy" id="1685480"/>
    <lineage>
        <taxon>Eukaryota</taxon>
        <taxon>Viridiplantae</taxon>
        <taxon>Streptophyta</taxon>
        <taxon>Embryophyta</taxon>
        <taxon>Tracheophyta</taxon>
        <taxon>Spermatophyta</taxon>
        <taxon>Magnoliopsida</taxon>
        <taxon>eudicotyledons</taxon>
        <taxon>Gunneridae</taxon>
        <taxon>Pentapetalae</taxon>
        <taxon>rosids</taxon>
        <taxon>malvids</taxon>
        <taxon>Brassicales</taxon>
        <taxon>Brassicaceae</taxon>
        <taxon>Coluteocarpeae</taxon>
        <taxon>Microthlaspi</taxon>
    </lineage>
</organism>
<dbReference type="SMART" id="SM00061">
    <property type="entry name" value="MATH"/>
    <property type="match status" value="1"/>
</dbReference>
<keyword evidence="1" id="KW-1133">Transmembrane helix</keyword>
<dbReference type="AlphaFoldDB" id="A0A6D2KUI8"/>
<proteinExistence type="predicted"/>
<accession>A0A6D2KUI8</accession>